<dbReference type="SUPFAM" id="SSF56519">
    <property type="entry name" value="Penicillin binding protein dimerisation domain"/>
    <property type="match status" value="1"/>
</dbReference>
<feature type="domain" description="Penicillin-binding protein dimerisation" evidence="4">
    <location>
        <begin position="49"/>
        <end position="191"/>
    </location>
</feature>
<name>A0A2H0USX5_9BACT</name>
<evidence type="ECO:0000259" key="3">
    <source>
        <dbReference type="Pfam" id="PF00905"/>
    </source>
</evidence>
<dbReference type="Pfam" id="PF03717">
    <property type="entry name" value="PBP_dimer"/>
    <property type="match status" value="1"/>
</dbReference>
<dbReference type="Pfam" id="PF00905">
    <property type="entry name" value="Transpeptidase"/>
    <property type="match status" value="1"/>
</dbReference>
<dbReference type="SUPFAM" id="SSF56601">
    <property type="entry name" value="beta-lactamase/transpeptidase-like"/>
    <property type="match status" value="1"/>
</dbReference>
<dbReference type="Gene3D" id="3.40.710.10">
    <property type="entry name" value="DD-peptidase/beta-lactamase superfamily"/>
    <property type="match status" value="1"/>
</dbReference>
<dbReference type="GO" id="GO:0005886">
    <property type="term" value="C:plasma membrane"/>
    <property type="evidence" value="ECO:0007669"/>
    <property type="project" value="TreeGrafter"/>
</dbReference>
<dbReference type="InterPro" id="IPR036138">
    <property type="entry name" value="PBP_dimer_sf"/>
</dbReference>
<protein>
    <recommendedName>
        <fullName evidence="7">Penicillin-binding protein 2</fullName>
    </recommendedName>
</protein>
<evidence type="ECO:0000256" key="2">
    <source>
        <dbReference type="ARBA" id="ARBA00023136"/>
    </source>
</evidence>
<comment type="subcellular location">
    <subcellularLocation>
        <location evidence="1">Membrane</location>
    </subcellularLocation>
</comment>
<dbReference type="AlphaFoldDB" id="A0A2H0USX5"/>
<dbReference type="Gene3D" id="3.30.450.330">
    <property type="match status" value="1"/>
</dbReference>
<proteinExistence type="predicted"/>
<accession>A0A2H0USX5</accession>
<dbReference type="GO" id="GO:0008658">
    <property type="term" value="F:penicillin binding"/>
    <property type="evidence" value="ECO:0007669"/>
    <property type="project" value="InterPro"/>
</dbReference>
<gene>
    <name evidence="5" type="ORF">COU07_01360</name>
</gene>
<comment type="caution">
    <text evidence="5">The sequence shown here is derived from an EMBL/GenBank/DDBJ whole genome shotgun (WGS) entry which is preliminary data.</text>
</comment>
<feature type="domain" description="Penicillin-binding protein transpeptidase" evidence="3">
    <location>
        <begin position="233"/>
        <end position="527"/>
    </location>
</feature>
<dbReference type="InterPro" id="IPR012338">
    <property type="entry name" value="Beta-lactam/transpept-like"/>
</dbReference>
<dbReference type="PANTHER" id="PTHR30627:SF1">
    <property type="entry name" value="PEPTIDOGLYCAN D,D-TRANSPEPTIDASE FTSI"/>
    <property type="match status" value="1"/>
</dbReference>
<dbReference type="EMBL" id="PFAZ01000001">
    <property type="protein sequence ID" value="PIR89530.1"/>
    <property type="molecule type" value="Genomic_DNA"/>
</dbReference>
<dbReference type="PANTHER" id="PTHR30627">
    <property type="entry name" value="PEPTIDOGLYCAN D,D-TRANSPEPTIDASE"/>
    <property type="match status" value="1"/>
</dbReference>
<keyword evidence="2" id="KW-0472">Membrane</keyword>
<dbReference type="Gene3D" id="3.90.1310.10">
    <property type="entry name" value="Penicillin-binding protein 2a (Domain 2)"/>
    <property type="match status" value="1"/>
</dbReference>
<dbReference type="InterPro" id="IPR005311">
    <property type="entry name" value="PBP_dimer"/>
</dbReference>
<dbReference type="InterPro" id="IPR001460">
    <property type="entry name" value="PCN-bd_Tpept"/>
</dbReference>
<evidence type="ECO:0000259" key="4">
    <source>
        <dbReference type="Pfam" id="PF03717"/>
    </source>
</evidence>
<dbReference type="InterPro" id="IPR050515">
    <property type="entry name" value="Beta-lactam/transpept"/>
</dbReference>
<organism evidence="5 6">
    <name type="scientific">Candidatus Harrisonbacteria bacterium CG10_big_fil_rev_8_21_14_0_10_40_38</name>
    <dbReference type="NCBI Taxonomy" id="1974583"/>
    <lineage>
        <taxon>Bacteria</taxon>
        <taxon>Candidatus Harrisoniibacteriota</taxon>
    </lineage>
</organism>
<dbReference type="GO" id="GO:0071555">
    <property type="term" value="P:cell wall organization"/>
    <property type="evidence" value="ECO:0007669"/>
    <property type="project" value="TreeGrafter"/>
</dbReference>
<dbReference type="Proteomes" id="UP000231157">
    <property type="component" value="Unassembled WGS sequence"/>
</dbReference>
<evidence type="ECO:0000313" key="5">
    <source>
        <dbReference type="EMBL" id="PIR89530.1"/>
    </source>
</evidence>
<evidence type="ECO:0008006" key="7">
    <source>
        <dbReference type="Google" id="ProtNLM"/>
    </source>
</evidence>
<evidence type="ECO:0000313" key="6">
    <source>
        <dbReference type="Proteomes" id="UP000231157"/>
    </source>
</evidence>
<sequence length="548" mass="59594">MRFKFFIFIGVVFSLFLALLANLYQLQIRKGYLYAARAESQVRLAGFLEPKRGAIFFTDRHNNKIPVALNKDFPVVFAVPRQVTDVPRVVDFLSNLFSEDKDVISKHFVRSDDPYELIATKVSDSHVEAVREADLAGVFVDSQSFRFYPFSELAAHFLGFVGPSSEDNELRGRYGVESYYDDELRGSSGEIKGAKIVEPVDGSDIAFTIDRDIQAQAEDILSKTIEKTKATGGTVIVEEPFTGKILALANRPTFDPNNYAKSPISYFLNPAVQSIYEPGSVMKVMTMSGAIESGSVAANTTYTDTGSLVVGPDKITNAENAVYGKVTMTEVIEHSINTGAAFAMKAMGSDTFLSFLKKFGLNEKTGISLPGEVSTNLKTLYKNAPELNFVTASFGQGIAVTPISLISAVSAIANDGVLMKPFIRVDEKPTVVRKVISKKTADTVTDMMASAVYKAKIAQVPGYTVAGKTGTAQIPNFSTGGYTKEFIHTFVGFAPASDPKFIILFKVDKPQVGALAGLTVVPAFRELAEFILSYYAIPPDALNNLGTQ</sequence>
<evidence type="ECO:0000256" key="1">
    <source>
        <dbReference type="ARBA" id="ARBA00004370"/>
    </source>
</evidence>
<reference evidence="6" key="1">
    <citation type="submission" date="2017-09" db="EMBL/GenBank/DDBJ databases">
        <title>Depth-based differentiation of microbial function through sediment-hosted aquifers and enrichment of novel symbionts in the deep terrestrial subsurface.</title>
        <authorList>
            <person name="Probst A.J."/>
            <person name="Ladd B."/>
            <person name="Jarett J.K."/>
            <person name="Geller-Mcgrath D.E."/>
            <person name="Sieber C.M.K."/>
            <person name="Emerson J.B."/>
            <person name="Anantharaman K."/>
            <person name="Thomas B.C."/>
            <person name="Malmstrom R."/>
            <person name="Stieglmeier M."/>
            <person name="Klingl A."/>
            <person name="Woyke T."/>
            <person name="Ryan C.M."/>
            <person name="Banfield J.F."/>
        </authorList>
    </citation>
    <scope>NUCLEOTIDE SEQUENCE [LARGE SCALE GENOMIC DNA]</scope>
</reference>